<evidence type="ECO:0000256" key="1">
    <source>
        <dbReference type="ARBA" id="ARBA00004651"/>
    </source>
</evidence>
<dbReference type="Pfam" id="PF02683">
    <property type="entry name" value="DsbD_TM"/>
    <property type="match status" value="1"/>
</dbReference>
<dbReference type="RefSeq" id="WP_012797605.1">
    <property type="nucleotide sequence ID" value="NC_013165.1"/>
</dbReference>
<dbReference type="eggNOG" id="COG0526">
    <property type="taxonomic scope" value="Bacteria"/>
</dbReference>
<comment type="similarity">
    <text evidence="2">Belongs to the DsbD family.</text>
</comment>
<keyword evidence="4 8" id="KW-0812">Transmembrane</keyword>
<dbReference type="InterPro" id="IPR000866">
    <property type="entry name" value="AhpC/TSA"/>
</dbReference>
<feature type="transmembrane region" description="Helical" evidence="8">
    <location>
        <begin position="164"/>
        <end position="185"/>
    </location>
</feature>
<dbReference type="GO" id="GO:0016491">
    <property type="term" value="F:oxidoreductase activity"/>
    <property type="evidence" value="ECO:0007669"/>
    <property type="project" value="InterPro"/>
</dbReference>
<keyword evidence="6 8" id="KW-0472">Membrane</keyword>
<feature type="transmembrane region" description="Helical" evidence="8">
    <location>
        <begin position="79"/>
        <end position="100"/>
    </location>
</feature>
<dbReference type="GO" id="GO:0016209">
    <property type="term" value="F:antioxidant activity"/>
    <property type="evidence" value="ECO:0007669"/>
    <property type="project" value="InterPro"/>
</dbReference>
<protein>
    <submittedName>
        <fullName evidence="10">Cytochrome c biogenesis protein</fullName>
    </submittedName>
</protein>
<feature type="transmembrane region" description="Helical" evidence="8">
    <location>
        <begin position="51"/>
        <end position="73"/>
    </location>
</feature>
<accession>C7N2X8</accession>
<dbReference type="Proteomes" id="UP000002026">
    <property type="component" value="Chromosome"/>
</dbReference>
<dbReference type="InterPro" id="IPR036249">
    <property type="entry name" value="Thioredoxin-like_sf"/>
</dbReference>
<sequence>MDIGMIGAAFAAGLLSFFSPCVLPLLPVYIGLLTTDAGNQELGMVRRAANTVAFVLGISTTFLILGLGAGSIGKMLSNSYVAIVCGIIIIFFGLYLAGLLKIPFLTQEKRMDTSKLNTSTVLGAFLLGLGFSFGWTPCIGPILGTVLAMAAQQGTALAGAGLTLVYSLGMCIPFLVITLASNLLLAKVRKLNKYMPIIQRVGGILIAVMGLWMVVTAGQNLMASNAASSAASNATTTQSATAESDASSGPDEEVDAWRHIEFETLEGEKVTIADYEGKPVYIELWGSWCPQCMSNMDAFIALADKHNTAGDVQILSMAFPSLYGEMDKAEFIEWCNQQGYEFPILMDETGALVDYFGVAGFPTSIFVDADGNVQMVRAGVVAEDELEGLLSTLAGM</sequence>
<evidence type="ECO:0000256" key="3">
    <source>
        <dbReference type="ARBA" id="ARBA00022475"/>
    </source>
</evidence>
<feature type="region of interest" description="Disordered" evidence="7">
    <location>
        <begin position="234"/>
        <end position="253"/>
    </location>
</feature>
<dbReference type="PROSITE" id="PS51352">
    <property type="entry name" value="THIOREDOXIN_2"/>
    <property type="match status" value="1"/>
</dbReference>
<dbReference type="GO" id="GO:0005886">
    <property type="term" value="C:plasma membrane"/>
    <property type="evidence" value="ECO:0007669"/>
    <property type="project" value="UniProtKB-SubCell"/>
</dbReference>
<dbReference type="InterPro" id="IPR013766">
    <property type="entry name" value="Thioredoxin_domain"/>
</dbReference>
<evidence type="ECO:0000313" key="10">
    <source>
        <dbReference type="EMBL" id="ACV21499.1"/>
    </source>
</evidence>
<dbReference type="InterPro" id="IPR051790">
    <property type="entry name" value="Cytochrome_c-biogenesis_DsbD"/>
</dbReference>
<keyword evidence="11" id="KW-1185">Reference proteome</keyword>
<gene>
    <name evidence="10" type="ordered locus">Shel_04380</name>
</gene>
<dbReference type="STRING" id="471855.Shel_04380"/>
<feature type="compositionally biased region" description="Low complexity" evidence="7">
    <location>
        <begin position="234"/>
        <end position="248"/>
    </location>
</feature>
<name>C7N2X8_SLAHD</name>
<keyword evidence="3" id="KW-1003">Cell membrane</keyword>
<dbReference type="CDD" id="cd02966">
    <property type="entry name" value="TlpA_like_family"/>
    <property type="match status" value="1"/>
</dbReference>
<feature type="domain" description="Thioredoxin" evidence="9">
    <location>
        <begin position="251"/>
        <end position="395"/>
    </location>
</feature>
<dbReference type="GO" id="GO:0017004">
    <property type="term" value="P:cytochrome complex assembly"/>
    <property type="evidence" value="ECO:0007669"/>
    <property type="project" value="InterPro"/>
</dbReference>
<dbReference type="InterPro" id="IPR003834">
    <property type="entry name" value="Cyt_c_assmbl_TM_dom"/>
</dbReference>
<evidence type="ECO:0000256" key="4">
    <source>
        <dbReference type="ARBA" id="ARBA00022692"/>
    </source>
</evidence>
<evidence type="ECO:0000259" key="9">
    <source>
        <dbReference type="PROSITE" id="PS51352"/>
    </source>
</evidence>
<dbReference type="eggNOG" id="COG0785">
    <property type="taxonomic scope" value="Bacteria"/>
</dbReference>
<evidence type="ECO:0000256" key="5">
    <source>
        <dbReference type="ARBA" id="ARBA00022989"/>
    </source>
</evidence>
<reference evidence="10 11" key="1">
    <citation type="journal article" date="2009" name="Stand. Genomic Sci.">
        <title>Complete genome sequence of Slackia heliotrinireducens type strain (RHS 1).</title>
        <authorList>
            <person name="Pukall R."/>
            <person name="Lapidus A."/>
            <person name="Nolan M."/>
            <person name="Copeland A."/>
            <person name="Glavina Del Rio T."/>
            <person name="Lucas S."/>
            <person name="Chen F."/>
            <person name="Tice H."/>
            <person name="Cheng J.F."/>
            <person name="Chertkov O."/>
            <person name="Bruce D."/>
            <person name="Goodwin L."/>
            <person name="Kuske C."/>
            <person name="Brettin T."/>
            <person name="Detter J.C."/>
            <person name="Han C."/>
            <person name="Pitluck S."/>
            <person name="Pati A."/>
            <person name="Mavrommatis K."/>
            <person name="Ivanova N."/>
            <person name="Ovchinnikova G."/>
            <person name="Chen A."/>
            <person name="Palaniappan K."/>
            <person name="Schneider S."/>
            <person name="Rohde M."/>
            <person name="Chain P."/>
            <person name="D'haeseleer P."/>
            <person name="Goker M."/>
            <person name="Bristow J."/>
            <person name="Eisen J.A."/>
            <person name="Markowitz V."/>
            <person name="Kyrpides N.C."/>
            <person name="Klenk H.P."/>
            <person name="Hugenholtz P."/>
        </authorList>
    </citation>
    <scope>NUCLEOTIDE SEQUENCE [LARGE SCALE GENOMIC DNA]</scope>
    <source>
        <strain evidence="11">ATCC 29202 / DSM 20476 / NCTC 11029 / RHS 1</strain>
    </source>
</reference>
<dbReference type="Pfam" id="PF00578">
    <property type="entry name" value="AhpC-TSA"/>
    <property type="match status" value="1"/>
</dbReference>
<evidence type="ECO:0000313" key="11">
    <source>
        <dbReference type="Proteomes" id="UP000002026"/>
    </source>
</evidence>
<dbReference type="PANTHER" id="PTHR31272:SF4">
    <property type="entry name" value="CYTOCHROME C-TYPE BIOGENESIS PROTEIN HI_1454-RELATED"/>
    <property type="match status" value="1"/>
</dbReference>
<dbReference type="KEGG" id="shi:Shel_04380"/>
<comment type="subcellular location">
    <subcellularLocation>
        <location evidence="1">Cell membrane</location>
        <topology evidence="1">Multi-pass membrane protein</topology>
    </subcellularLocation>
</comment>
<keyword evidence="5 8" id="KW-1133">Transmembrane helix</keyword>
<feature type="transmembrane region" description="Helical" evidence="8">
    <location>
        <begin position="197"/>
        <end position="215"/>
    </location>
</feature>
<dbReference type="EMBL" id="CP001684">
    <property type="protein sequence ID" value="ACV21499.1"/>
    <property type="molecule type" value="Genomic_DNA"/>
</dbReference>
<dbReference type="AlphaFoldDB" id="C7N2X8"/>
<evidence type="ECO:0000256" key="6">
    <source>
        <dbReference type="ARBA" id="ARBA00023136"/>
    </source>
</evidence>
<feature type="transmembrane region" description="Helical" evidence="8">
    <location>
        <begin position="121"/>
        <end position="144"/>
    </location>
</feature>
<evidence type="ECO:0000256" key="7">
    <source>
        <dbReference type="SAM" id="MobiDB-lite"/>
    </source>
</evidence>
<evidence type="ECO:0000256" key="2">
    <source>
        <dbReference type="ARBA" id="ARBA00006143"/>
    </source>
</evidence>
<proteinExistence type="inferred from homology"/>
<dbReference type="Gene3D" id="3.40.30.10">
    <property type="entry name" value="Glutaredoxin"/>
    <property type="match status" value="1"/>
</dbReference>
<dbReference type="HOGENOM" id="CLU_053225_1_0_11"/>
<dbReference type="SUPFAM" id="SSF52833">
    <property type="entry name" value="Thioredoxin-like"/>
    <property type="match status" value="1"/>
</dbReference>
<feature type="transmembrane region" description="Helical" evidence="8">
    <location>
        <begin position="6"/>
        <end position="30"/>
    </location>
</feature>
<organism evidence="10 11">
    <name type="scientific">Slackia heliotrinireducens (strain ATCC 29202 / DSM 20476 / NCTC 11029 / RHS 1)</name>
    <name type="common">Peptococcus heliotrinreducens</name>
    <dbReference type="NCBI Taxonomy" id="471855"/>
    <lineage>
        <taxon>Bacteria</taxon>
        <taxon>Bacillati</taxon>
        <taxon>Actinomycetota</taxon>
        <taxon>Coriobacteriia</taxon>
        <taxon>Eggerthellales</taxon>
        <taxon>Eggerthellaceae</taxon>
        <taxon>Slackia</taxon>
    </lineage>
</organism>
<dbReference type="PANTHER" id="PTHR31272">
    <property type="entry name" value="CYTOCHROME C-TYPE BIOGENESIS PROTEIN HI_1454-RELATED"/>
    <property type="match status" value="1"/>
</dbReference>
<evidence type="ECO:0000256" key="8">
    <source>
        <dbReference type="SAM" id="Phobius"/>
    </source>
</evidence>